<dbReference type="OrthoDB" id="57034at2157"/>
<evidence type="ECO:0000256" key="3">
    <source>
        <dbReference type="ARBA" id="ARBA00022448"/>
    </source>
</evidence>
<keyword evidence="3" id="KW-0813">Transport</keyword>
<evidence type="ECO:0000256" key="7">
    <source>
        <dbReference type="ARBA" id="ARBA00023136"/>
    </source>
</evidence>
<reference evidence="12 13" key="2">
    <citation type="journal article" date="2014" name="Genome Announc.">
        <title>Complete Genome Sequence of Methanoregula formicica SMSPT, a Mesophilic Hydrogenotrophic Methanogen Isolated from a Methanogenic Upflow Anaerobic Sludge Blanket Reactor.</title>
        <authorList>
            <person name="Yamamoto K."/>
            <person name="Tamaki H."/>
            <person name="Cadillo-Quiroz H."/>
            <person name="Imachi H."/>
            <person name="Kyrpides N."/>
            <person name="Woyke T."/>
            <person name="Goodwin L."/>
            <person name="Zinder S.H."/>
            <person name="Kamagata Y."/>
            <person name="Liu W.T."/>
        </authorList>
    </citation>
    <scope>NUCLEOTIDE SEQUENCE [LARGE SCALE GENOMIC DNA]</scope>
    <source>
        <strain evidence="13">DSM 22288 / NBRC 105244 / SMSP</strain>
    </source>
</reference>
<evidence type="ECO:0000256" key="4">
    <source>
        <dbReference type="ARBA" id="ARBA00022475"/>
    </source>
</evidence>
<feature type="transmembrane region" description="Helical" evidence="11">
    <location>
        <begin position="229"/>
        <end position="257"/>
    </location>
</feature>
<feature type="transmembrane region" description="Helical" evidence="11">
    <location>
        <begin position="51"/>
        <end position="72"/>
    </location>
</feature>
<dbReference type="GO" id="GO:0022857">
    <property type="term" value="F:transmembrane transporter activity"/>
    <property type="evidence" value="ECO:0007669"/>
    <property type="project" value="InterPro"/>
</dbReference>
<dbReference type="Proteomes" id="UP000010824">
    <property type="component" value="Chromosome"/>
</dbReference>
<dbReference type="STRING" id="593750.Metfor_0917"/>
<comment type="subunit">
    <text evidence="9">The complex is composed of two ATP-binding proteins (BtuD), two transmembrane proteins (BtuC) and a solute-binding protein (BtuF).</text>
</comment>
<evidence type="ECO:0000256" key="1">
    <source>
        <dbReference type="ARBA" id="ARBA00004651"/>
    </source>
</evidence>
<dbReference type="KEGG" id="mfo:Metfor_0917"/>
<accession>L0HB41</accession>
<dbReference type="CDD" id="cd06550">
    <property type="entry name" value="TM_ABC_iron-siderophores_like"/>
    <property type="match status" value="1"/>
</dbReference>
<evidence type="ECO:0000313" key="13">
    <source>
        <dbReference type="Proteomes" id="UP000010824"/>
    </source>
</evidence>
<dbReference type="GO" id="GO:0005886">
    <property type="term" value="C:plasma membrane"/>
    <property type="evidence" value="ECO:0007669"/>
    <property type="project" value="UniProtKB-SubCell"/>
</dbReference>
<dbReference type="PANTHER" id="PTHR30472:SF25">
    <property type="entry name" value="ABC TRANSPORTER PERMEASE PROTEIN MJ0876-RELATED"/>
    <property type="match status" value="1"/>
</dbReference>
<gene>
    <name evidence="12" type="ordered locus">Metfor_0917</name>
</gene>
<keyword evidence="6 11" id="KW-1133">Transmembrane helix</keyword>
<evidence type="ECO:0000256" key="9">
    <source>
        <dbReference type="ARBA" id="ARBA00064420"/>
    </source>
</evidence>
<keyword evidence="5 11" id="KW-0812">Transmembrane</keyword>
<keyword evidence="4" id="KW-1003">Cell membrane</keyword>
<dbReference type="PANTHER" id="PTHR30472">
    <property type="entry name" value="FERRIC ENTEROBACTIN TRANSPORT SYSTEM PERMEASE PROTEIN"/>
    <property type="match status" value="1"/>
</dbReference>
<feature type="transmembrane region" description="Helical" evidence="11">
    <location>
        <begin position="92"/>
        <end position="122"/>
    </location>
</feature>
<evidence type="ECO:0000256" key="5">
    <source>
        <dbReference type="ARBA" id="ARBA00022692"/>
    </source>
</evidence>
<feature type="transmembrane region" description="Helical" evidence="11">
    <location>
        <begin position="263"/>
        <end position="283"/>
    </location>
</feature>
<feature type="transmembrane region" description="Helical" evidence="11">
    <location>
        <begin position="290"/>
        <end position="309"/>
    </location>
</feature>
<comment type="similarity">
    <text evidence="2">Belongs to the binding-protein-dependent transport system permease family. FecCD subfamily.</text>
</comment>
<evidence type="ECO:0000256" key="2">
    <source>
        <dbReference type="ARBA" id="ARBA00007935"/>
    </source>
</evidence>
<dbReference type="Gene3D" id="1.10.3470.10">
    <property type="entry name" value="ABC transporter involved in vitamin B12 uptake, BtuC"/>
    <property type="match status" value="1"/>
</dbReference>
<dbReference type="EMBL" id="CP003167">
    <property type="protein sequence ID" value="AGB01972.1"/>
    <property type="molecule type" value="Genomic_DNA"/>
</dbReference>
<dbReference type="Pfam" id="PF01032">
    <property type="entry name" value="FecCD"/>
    <property type="match status" value="1"/>
</dbReference>
<dbReference type="InterPro" id="IPR037294">
    <property type="entry name" value="ABC_BtuC-like"/>
</dbReference>
<organism evidence="12 13">
    <name type="scientific">Methanoregula formicica (strain DSM 22288 / NBRC 105244 / SMSP)</name>
    <dbReference type="NCBI Taxonomy" id="593750"/>
    <lineage>
        <taxon>Archaea</taxon>
        <taxon>Methanobacteriati</taxon>
        <taxon>Methanobacteriota</taxon>
        <taxon>Stenosarchaea group</taxon>
        <taxon>Methanomicrobia</taxon>
        <taxon>Methanomicrobiales</taxon>
        <taxon>Methanoregulaceae</taxon>
        <taxon>Methanoregula</taxon>
    </lineage>
</organism>
<sequence precursor="true">MTRTIPVITGLIIAAALTIIVCTFTGPAGFGFVTTAPGAANIVGGIRLPRVLAAFFVGGSLAVAGAAMQALFKNPMADPYILGTSSGGALGAALAIVFFGGFFVPVFAFAGAIIAILIVWGIAGRKGVIATETLLLTGIAVSYFLAAVLSFMIAVAGQNVHQIVFWLMGGFWNASSSDAILAAGLLVSAGLLLFVMGRDLNALSLGEETAAHLGIDAARARWTVLGGSALLVAGAVSIAGSIGFIGLVTPHIIRLLLGPDNRVVIPASILGGGILLVISDTIVRTFFSDLPVGIITAFIGAPFFIWLIYRRGEVS</sequence>
<evidence type="ECO:0000313" key="12">
    <source>
        <dbReference type="EMBL" id="AGB01972.1"/>
    </source>
</evidence>
<dbReference type="SUPFAM" id="SSF81345">
    <property type="entry name" value="ABC transporter involved in vitamin B12 uptake, BtuC"/>
    <property type="match status" value="1"/>
</dbReference>
<name>L0HB41_METFS</name>
<reference evidence="13" key="1">
    <citation type="submission" date="2011-12" db="EMBL/GenBank/DDBJ databases">
        <title>Complete sequence of Methanoregula formicicum SMSP.</title>
        <authorList>
            <person name="Lucas S."/>
            <person name="Han J."/>
            <person name="Lapidus A."/>
            <person name="Cheng J.-F."/>
            <person name="Goodwin L."/>
            <person name="Pitluck S."/>
            <person name="Peters L."/>
            <person name="Ovchinnikova G."/>
            <person name="Teshima H."/>
            <person name="Detter J.C."/>
            <person name="Han C."/>
            <person name="Tapia R."/>
            <person name="Land M."/>
            <person name="Hauser L."/>
            <person name="Kyrpides N."/>
            <person name="Ivanova N."/>
            <person name="Pagani I."/>
            <person name="Imachi H."/>
            <person name="Tamaki H."/>
            <person name="Sekiguchi Y."/>
            <person name="Kamagata Y."/>
            <person name="Cadillo-Quiroz H."/>
            <person name="Zinder S."/>
            <person name="Liu W.-T."/>
            <person name="Woyke T."/>
        </authorList>
    </citation>
    <scope>NUCLEOTIDE SEQUENCE [LARGE SCALE GENOMIC DNA]</scope>
    <source>
        <strain evidence="13">DSM 22288 / NBRC 105244 / SMSP</strain>
    </source>
</reference>
<dbReference type="FunFam" id="1.10.3470.10:FF:000001">
    <property type="entry name" value="Vitamin B12 ABC transporter permease BtuC"/>
    <property type="match status" value="1"/>
</dbReference>
<dbReference type="InterPro" id="IPR000522">
    <property type="entry name" value="ABC_transptr_permease_BtuC"/>
</dbReference>
<comment type="subcellular location">
    <subcellularLocation>
        <location evidence="1">Cell membrane</location>
        <topology evidence="1">Multi-pass membrane protein</topology>
    </subcellularLocation>
</comment>
<keyword evidence="7 11" id="KW-0472">Membrane</keyword>
<dbReference type="eggNOG" id="arCOG01007">
    <property type="taxonomic scope" value="Archaea"/>
</dbReference>
<dbReference type="InParanoid" id="L0HB41"/>
<dbReference type="HOGENOM" id="CLU_013016_0_3_2"/>
<keyword evidence="13" id="KW-1185">Reference proteome</keyword>
<dbReference type="RefSeq" id="WP_015284936.1">
    <property type="nucleotide sequence ID" value="NC_019943.1"/>
</dbReference>
<comment type="function">
    <text evidence="8">Required for corrinoid utilization. Probably part of the ABC transporter complex BtuCDF involved in cobalamin (vitamin B12) import. Probably involved in the translocation of the substrate across the membrane.</text>
</comment>
<feature type="transmembrane region" description="Helical" evidence="11">
    <location>
        <begin position="134"/>
        <end position="156"/>
    </location>
</feature>
<evidence type="ECO:0000256" key="6">
    <source>
        <dbReference type="ARBA" id="ARBA00022989"/>
    </source>
</evidence>
<dbReference type="GeneID" id="14310230"/>
<evidence type="ECO:0000256" key="8">
    <source>
        <dbReference type="ARBA" id="ARBA00053891"/>
    </source>
</evidence>
<evidence type="ECO:0000256" key="10">
    <source>
        <dbReference type="ARBA" id="ARBA00071366"/>
    </source>
</evidence>
<feature type="transmembrane region" description="Helical" evidence="11">
    <location>
        <begin position="176"/>
        <end position="195"/>
    </location>
</feature>
<proteinExistence type="inferred from homology"/>
<feature type="transmembrane region" description="Helical" evidence="11">
    <location>
        <begin position="6"/>
        <end position="30"/>
    </location>
</feature>
<dbReference type="AlphaFoldDB" id="L0HB41"/>
<protein>
    <recommendedName>
        <fullName evidence="10">Cobalamin import system permease protein BtuC</fullName>
    </recommendedName>
</protein>
<evidence type="ECO:0000256" key="11">
    <source>
        <dbReference type="SAM" id="Phobius"/>
    </source>
</evidence>